<evidence type="ECO:0000259" key="1">
    <source>
        <dbReference type="PROSITE" id="PS50926"/>
    </source>
</evidence>
<gene>
    <name evidence="2" type="ORF">X802_08080</name>
</gene>
<dbReference type="Proteomes" id="UP000062043">
    <property type="component" value="Chromosome"/>
</dbReference>
<feature type="domain" description="TRAM" evidence="1">
    <location>
        <begin position="22"/>
        <end position="80"/>
    </location>
</feature>
<evidence type="ECO:0000313" key="2">
    <source>
        <dbReference type="EMBL" id="AJC72119.1"/>
    </source>
</evidence>
<protein>
    <submittedName>
        <fullName evidence="2">Deoxyribonuclease</fullName>
    </submittedName>
</protein>
<organism evidence="2 3">
    <name type="scientific">Thermococcus guaymasensis DSM 11113</name>
    <dbReference type="NCBI Taxonomy" id="1432656"/>
    <lineage>
        <taxon>Archaea</taxon>
        <taxon>Methanobacteriati</taxon>
        <taxon>Methanobacteriota</taxon>
        <taxon>Thermococci</taxon>
        <taxon>Thermococcales</taxon>
        <taxon>Thermococcaceae</taxon>
        <taxon>Thermococcus</taxon>
    </lineage>
</organism>
<sequence length="80" mass="9076">MMDISWVVSELKRSGFQSRKPPVKRGEHYRVRIESLGRGGDGIARIRGFVIFVPKTNVGDEVEIEIKNVKERFAFAEVVG</sequence>
<dbReference type="EMBL" id="CP007140">
    <property type="protein sequence ID" value="AJC72119.1"/>
    <property type="molecule type" value="Genomic_DNA"/>
</dbReference>
<proteinExistence type="predicted"/>
<dbReference type="InterPro" id="IPR002792">
    <property type="entry name" value="TRAM_dom"/>
</dbReference>
<dbReference type="InterPro" id="IPR012340">
    <property type="entry name" value="NA-bd_OB-fold"/>
</dbReference>
<dbReference type="PATRIC" id="fig|1432656.3.peg.1577"/>
<dbReference type="PROSITE" id="PS50926">
    <property type="entry name" value="TRAM"/>
    <property type="match status" value="1"/>
</dbReference>
<dbReference type="SUPFAM" id="SSF50249">
    <property type="entry name" value="Nucleic acid-binding proteins"/>
    <property type="match status" value="1"/>
</dbReference>
<dbReference type="Gene3D" id="2.40.50.140">
    <property type="entry name" value="Nucleic acid-binding proteins"/>
    <property type="match status" value="1"/>
</dbReference>
<evidence type="ECO:0000313" key="3">
    <source>
        <dbReference type="Proteomes" id="UP000062043"/>
    </source>
</evidence>
<dbReference type="Pfam" id="PF01938">
    <property type="entry name" value="TRAM"/>
    <property type="match status" value="1"/>
</dbReference>
<dbReference type="KEGG" id="tgy:X802_08080"/>
<dbReference type="STRING" id="1432656.X802_08080"/>
<reference evidence="2 3" key="1">
    <citation type="submission" date="2014-01" db="EMBL/GenBank/DDBJ databases">
        <title>Genome sequencing of Thermococcus guaymasensis.</title>
        <authorList>
            <person name="Zhang X."/>
            <person name="Alvare G."/>
            <person name="Fristensky B."/>
            <person name="Chen L."/>
            <person name="Suen T."/>
            <person name="Chen Q."/>
            <person name="Ma K."/>
        </authorList>
    </citation>
    <scope>NUCLEOTIDE SEQUENCE [LARGE SCALE GENOMIC DNA]</scope>
    <source>
        <strain evidence="2 3">DSM 11113</strain>
    </source>
</reference>
<accession>A0A0X1KLH0</accession>
<name>A0A0X1KLH0_9EURY</name>
<dbReference type="AlphaFoldDB" id="A0A0X1KLH0"/>
<keyword evidence="3" id="KW-1185">Reference proteome</keyword>